<dbReference type="AlphaFoldDB" id="A0A6J6QN96"/>
<feature type="domain" description="Phosphoribosyltransferase" evidence="3">
    <location>
        <begin position="6"/>
        <end position="150"/>
    </location>
</feature>
<dbReference type="CDD" id="cd06223">
    <property type="entry name" value="PRTases_typeI"/>
    <property type="match status" value="1"/>
</dbReference>
<accession>A0A6J6QN96</accession>
<evidence type="ECO:0000256" key="1">
    <source>
        <dbReference type="ARBA" id="ARBA00022676"/>
    </source>
</evidence>
<evidence type="ECO:0000313" key="4">
    <source>
        <dbReference type="EMBL" id="CAB4711123.1"/>
    </source>
</evidence>
<protein>
    <submittedName>
        <fullName evidence="4">Unannotated protein</fullName>
    </submittedName>
</protein>
<dbReference type="InterPro" id="IPR029057">
    <property type="entry name" value="PRTase-like"/>
</dbReference>
<dbReference type="GO" id="GO:0016757">
    <property type="term" value="F:glycosyltransferase activity"/>
    <property type="evidence" value="ECO:0007669"/>
    <property type="project" value="UniProtKB-KW"/>
</dbReference>
<dbReference type="PANTHER" id="PTHR43363:SF1">
    <property type="entry name" value="HYPOXANTHINE-GUANINE PHOSPHORIBOSYLTRANSFERASE"/>
    <property type="match status" value="1"/>
</dbReference>
<evidence type="ECO:0000259" key="3">
    <source>
        <dbReference type="Pfam" id="PF00156"/>
    </source>
</evidence>
<keyword evidence="1" id="KW-0328">Glycosyltransferase</keyword>
<name>A0A6J6QN96_9ZZZZ</name>
<dbReference type="EMBL" id="CAEZXR010000167">
    <property type="protein sequence ID" value="CAB4711123.1"/>
    <property type="molecule type" value="Genomic_DNA"/>
</dbReference>
<evidence type="ECO:0000256" key="2">
    <source>
        <dbReference type="ARBA" id="ARBA00022679"/>
    </source>
</evidence>
<dbReference type="SUPFAM" id="SSF53271">
    <property type="entry name" value="PRTase-like"/>
    <property type="match status" value="1"/>
</dbReference>
<sequence>MADEREILTYELFGTAVRELAQQVVDSGYEPDLVLSIARGGLGLGMGLGYALDVKNLSAVNVEFYTGVDQRLDVPIMLPPTPAAVDLSGLKVLIADDVADSGRTLEIVQEFCADHVAEARSVVIYEKPWTIVKPDYAWRRTERWINFPWSSEAPLVTRTRVVDA</sequence>
<organism evidence="4">
    <name type="scientific">freshwater metagenome</name>
    <dbReference type="NCBI Taxonomy" id="449393"/>
    <lineage>
        <taxon>unclassified sequences</taxon>
        <taxon>metagenomes</taxon>
        <taxon>ecological metagenomes</taxon>
    </lineage>
</organism>
<dbReference type="PANTHER" id="PTHR43363">
    <property type="entry name" value="HYPOXANTHINE PHOSPHORIBOSYLTRANSFERASE"/>
    <property type="match status" value="1"/>
</dbReference>
<proteinExistence type="predicted"/>
<reference evidence="4" key="1">
    <citation type="submission" date="2020-05" db="EMBL/GenBank/DDBJ databases">
        <authorList>
            <person name="Chiriac C."/>
            <person name="Salcher M."/>
            <person name="Ghai R."/>
            <person name="Kavagutti S V."/>
        </authorList>
    </citation>
    <scope>NUCLEOTIDE SEQUENCE</scope>
</reference>
<dbReference type="Gene3D" id="3.40.50.2020">
    <property type="match status" value="1"/>
</dbReference>
<gene>
    <name evidence="4" type="ORF">UFOPK2579_01453</name>
</gene>
<dbReference type="Pfam" id="PF00156">
    <property type="entry name" value="Pribosyltran"/>
    <property type="match status" value="1"/>
</dbReference>
<keyword evidence="2" id="KW-0808">Transferase</keyword>
<dbReference type="InterPro" id="IPR000836">
    <property type="entry name" value="PRTase_dom"/>
</dbReference>